<feature type="region of interest" description="Disordered" evidence="1">
    <location>
        <begin position="28"/>
        <end position="103"/>
    </location>
</feature>
<comment type="caution">
    <text evidence="3">The sequence shown here is derived from an EMBL/GenBank/DDBJ whole genome shotgun (WGS) entry which is preliminary data.</text>
</comment>
<reference evidence="3" key="1">
    <citation type="submission" date="2021-04" db="EMBL/GenBank/DDBJ databases">
        <title>Sequencing of actinobacteria type strains.</title>
        <authorList>
            <person name="Nguyen G.-S."/>
            <person name="Wentzel A."/>
        </authorList>
    </citation>
    <scope>NUCLEOTIDE SEQUENCE</scope>
    <source>
        <strain evidence="3">DSM 42095</strain>
    </source>
</reference>
<name>A0A8T4J4M2_9ACTN</name>
<sequence length="103" mass="10327">MRKNIRRTVVLAAAASGIWALGAATASADELPVAPDAGSVTDSLKGADADSATGTVTDTVDGLKGEVQDTTDSVTQKLPTKRVPETGLEDLSTTTAPDAGSVT</sequence>
<proteinExistence type="predicted"/>
<dbReference type="Proteomes" id="UP000675554">
    <property type="component" value="Unassembled WGS sequence"/>
</dbReference>
<evidence type="ECO:0000313" key="4">
    <source>
        <dbReference type="Proteomes" id="UP000675554"/>
    </source>
</evidence>
<evidence type="ECO:0000256" key="2">
    <source>
        <dbReference type="SAM" id="SignalP"/>
    </source>
</evidence>
<gene>
    <name evidence="3" type="ORF">KDA82_36890</name>
</gene>
<evidence type="ECO:0008006" key="5">
    <source>
        <dbReference type="Google" id="ProtNLM"/>
    </source>
</evidence>
<feature type="chain" id="PRO_5035822423" description="Secreted protein" evidence="2">
    <location>
        <begin position="29"/>
        <end position="103"/>
    </location>
</feature>
<feature type="non-terminal residue" evidence="3">
    <location>
        <position position="103"/>
    </location>
</feature>
<accession>A0A8T4J4M2</accession>
<evidence type="ECO:0000313" key="3">
    <source>
        <dbReference type="EMBL" id="MBR7678450.1"/>
    </source>
</evidence>
<dbReference type="AlphaFoldDB" id="A0A8T4J4M2"/>
<dbReference type="EMBL" id="JAGSMN010001468">
    <property type="protein sequence ID" value="MBR7678450.1"/>
    <property type="molecule type" value="Genomic_DNA"/>
</dbReference>
<feature type="signal peptide" evidence="2">
    <location>
        <begin position="1"/>
        <end position="28"/>
    </location>
</feature>
<organism evidence="3 4">
    <name type="scientific">Streptomyces daliensis</name>
    <dbReference type="NCBI Taxonomy" id="299421"/>
    <lineage>
        <taxon>Bacteria</taxon>
        <taxon>Bacillati</taxon>
        <taxon>Actinomycetota</taxon>
        <taxon>Actinomycetes</taxon>
        <taxon>Kitasatosporales</taxon>
        <taxon>Streptomycetaceae</taxon>
        <taxon>Streptomyces</taxon>
    </lineage>
</organism>
<feature type="compositionally biased region" description="Polar residues" evidence="1">
    <location>
        <begin position="68"/>
        <end position="78"/>
    </location>
</feature>
<evidence type="ECO:0000256" key="1">
    <source>
        <dbReference type="SAM" id="MobiDB-lite"/>
    </source>
</evidence>
<keyword evidence="2" id="KW-0732">Signal</keyword>
<keyword evidence="4" id="KW-1185">Reference proteome</keyword>
<feature type="compositionally biased region" description="Polar residues" evidence="1">
    <location>
        <begin position="91"/>
        <end position="103"/>
    </location>
</feature>
<protein>
    <recommendedName>
        <fullName evidence="5">Secreted protein</fullName>
    </recommendedName>
</protein>